<keyword evidence="1" id="KW-0812">Transmembrane</keyword>
<evidence type="ECO:0000256" key="1">
    <source>
        <dbReference type="SAM" id="Phobius"/>
    </source>
</evidence>
<feature type="transmembrane region" description="Helical" evidence="1">
    <location>
        <begin position="21"/>
        <end position="43"/>
    </location>
</feature>
<keyword evidence="3" id="KW-1185">Reference proteome</keyword>
<protein>
    <submittedName>
        <fullName evidence="2">Periplasmic Sensor Signal Transduction Histidine Kinase</fullName>
    </submittedName>
</protein>
<evidence type="ECO:0000313" key="2">
    <source>
        <dbReference type="EMBL" id="BAN34255.1"/>
    </source>
</evidence>
<dbReference type="HOGENOM" id="CLU_1244797_0_0_4"/>
<dbReference type="EMBL" id="AP013066">
    <property type="protein sequence ID" value="BAN34255.1"/>
    <property type="molecule type" value="Genomic_DNA"/>
</dbReference>
<dbReference type="GO" id="GO:0016301">
    <property type="term" value="F:kinase activity"/>
    <property type="evidence" value="ECO:0007669"/>
    <property type="project" value="UniProtKB-KW"/>
</dbReference>
<dbReference type="eggNOG" id="COG2205">
    <property type="taxonomic scope" value="Bacteria"/>
</dbReference>
<feature type="transmembrane region" description="Helical" evidence="1">
    <location>
        <begin position="153"/>
        <end position="175"/>
    </location>
</feature>
<dbReference type="STRING" id="1163617.SCD_n00406"/>
<keyword evidence="2" id="KW-0808">Transferase</keyword>
<name>S6A9K2_SULDS</name>
<reference evidence="2 3" key="1">
    <citation type="journal article" date="2012" name="Appl. Environ. Microbiol.">
        <title>Draft genome sequence of a psychrotolerant sulfur-oxidizing bacterium, Sulfuricella denitrificans skB26, and proteomic insights into cold adaptation.</title>
        <authorList>
            <person name="Watanabe T."/>
            <person name="Kojima H."/>
            <person name="Fukui M."/>
        </authorList>
    </citation>
    <scope>NUCLEOTIDE SEQUENCE [LARGE SCALE GENOMIC DNA]</scope>
    <source>
        <strain evidence="3">skB26</strain>
    </source>
</reference>
<dbReference type="AlphaFoldDB" id="S6A9K2"/>
<keyword evidence="1" id="KW-0472">Membrane</keyword>
<gene>
    <name evidence="2" type="ORF">SCD_n00406</name>
</gene>
<dbReference type="RefSeq" id="WP_009206799.1">
    <property type="nucleotide sequence ID" value="NC_022357.1"/>
</dbReference>
<proteinExistence type="predicted"/>
<dbReference type="Proteomes" id="UP000015559">
    <property type="component" value="Chromosome"/>
</dbReference>
<accession>S6A9K2</accession>
<keyword evidence="1" id="KW-1133">Transmembrane helix</keyword>
<organism evidence="2 3">
    <name type="scientific">Sulfuricella denitrificans (strain DSM 22764 / NBRC 105220 / skB26)</name>
    <dbReference type="NCBI Taxonomy" id="1163617"/>
    <lineage>
        <taxon>Bacteria</taxon>
        <taxon>Pseudomonadati</taxon>
        <taxon>Pseudomonadota</taxon>
        <taxon>Betaproteobacteria</taxon>
        <taxon>Nitrosomonadales</taxon>
        <taxon>Sulfuricellaceae</taxon>
        <taxon>Sulfuricella</taxon>
    </lineage>
</organism>
<evidence type="ECO:0000313" key="3">
    <source>
        <dbReference type="Proteomes" id="UP000015559"/>
    </source>
</evidence>
<keyword evidence="2" id="KW-0418">Kinase</keyword>
<sequence>MKLWPGRPTTLFGRTAATLTAILLTFQLVVLVVAVATVFLPMARRSADDLAALMVLSAQTWVELPPETRRDFEDELAKSHNLWLFKAYSPLPDEGQFLPYLHLLESALTERVGTPIHVKVTHWEKQWMWAEIPIGGQMIRIGFTLDRLGVRPMLALVLMIVAGVILVPLTSLVLARRISRPLARLADAAARVGKALPRNCCRSPDRPSLLPWQRPLTAWPVR</sequence>
<dbReference type="KEGG" id="sdr:SCD_n00406"/>